<evidence type="ECO:0000256" key="1">
    <source>
        <dbReference type="SAM" id="MobiDB-lite"/>
    </source>
</evidence>
<feature type="region of interest" description="Disordered" evidence="1">
    <location>
        <begin position="1"/>
        <end position="25"/>
    </location>
</feature>
<dbReference type="RefSeq" id="WP_073030964.1">
    <property type="nucleotide sequence ID" value="NZ_FQXJ01000013.1"/>
</dbReference>
<dbReference type="EMBL" id="FQXJ01000013">
    <property type="protein sequence ID" value="SHI25724.1"/>
    <property type="molecule type" value="Genomic_DNA"/>
</dbReference>
<organism evidence="2 3">
    <name type="scientific">Desulfosporosinus lacus DSM 15449</name>
    <dbReference type="NCBI Taxonomy" id="1121420"/>
    <lineage>
        <taxon>Bacteria</taxon>
        <taxon>Bacillati</taxon>
        <taxon>Bacillota</taxon>
        <taxon>Clostridia</taxon>
        <taxon>Eubacteriales</taxon>
        <taxon>Desulfitobacteriaceae</taxon>
        <taxon>Desulfosporosinus</taxon>
    </lineage>
</organism>
<name>A0A1M5ZNF6_9FIRM</name>
<dbReference type="AlphaFoldDB" id="A0A1M5ZNF6"/>
<keyword evidence="3" id="KW-1185">Reference proteome</keyword>
<sequence length="69" mass="7639">MAVSNVEKQREQVFTGPNRPSTTSAGLLNEELGSAIKADHAKLQANVKKAIEAINLCYNYETGFHYIEQ</sequence>
<evidence type="ECO:0000313" key="3">
    <source>
        <dbReference type="Proteomes" id="UP000183954"/>
    </source>
</evidence>
<protein>
    <submittedName>
        <fullName evidence="2">Uncharacterized protein</fullName>
    </submittedName>
</protein>
<gene>
    <name evidence="2" type="ORF">SAMN02746098_03467</name>
</gene>
<dbReference type="STRING" id="1121420.SAMN02746098_03467"/>
<dbReference type="Proteomes" id="UP000183954">
    <property type="component" value="Unassembled WGS sequence"/>
</dbReference>
<evidence type="ECO:0000313" key="2">
    <source>
        <dbReference type="EMBL" id="SHI25724.1"/>
    </source>
</evidence>
<dbReference type="OrthoDB" id="1799418at2"/>
<accession>A0A1M5ZNF6</accession>
<reference evidence="3" key="1">
    <citation type="submission" date="2016-11" db="EMBL/GenBank/DDBJ databases">
        <authorList>
            <person name="Varghese N."/>
            <person name="Submissions S."/>
        </authorList>
    </citation>
    <scope>NUCLEOTIDE SEQUENCE [LARGE SCALE GENOMIC DNA]</scope>
    <source>
        <strain evidence="3">DSM 15449</strain>
    </source>
</reference>
<proteinExistence type="predicted"/>